<evidence type="ECO:0000256" key="1">
    <source>
        <dbReference type="SAM" id="MobiDB-lite"/>
    </source>
</evidence>
<dbReference type="EMBL" id="FZQP02006099">
    <property type="protein sequence ID" value="VVD02449.1"/>
    <property type="molecule type" value="Genomic_DNA"/>
</dbReference>
<proteinExistence type="predicted"/>
<feature type="compositionally biased region" description="Basic and acidic residues" evidence="1">
    <location>
        <begin position="194"/>
        <end position="203"/>
    </location>
</feature>
<dbReference type="AlphaFoldDB" id="A0A5E4QXS3"/>
<dbReference type="Proteomes" id="UP000324832">
    <property type="component" value="Unassembled WGS sequence"/>
</dbReference>
<feature type="compositionally biased region" description="Pro residues" evidence="1">
    <location>
        <begin position="204"/>
        <end position="219"/>
    </location>
</feature>
<feature type="region of interest" description="Disordered" evidence="1">
    <location>
        <begin position="1"/>
        <end position="33"/>
    </location>
</feature>
<accession>A0A5E4QXS3</accession>
<gene>
    <name evidence="2" type="ORF">LSINAPIS_LOCUS12667</name>
</gene>
<feature type="compositionally biased region" description="Basic and acidic residues" evidence="1">
    <location>
        <begin position="11"/>
        <end position="29"/>
    </location>
</feature>
<evidence type="ECO:0000313" key="2">
    <source>
        <dbReference type="EMBL" id="VVD02449.1"/>
    </source>
</evidence>
<name>A0A5E4QXS3_9NEOP</name>
<organism evidence="2 3">
    <name type="scientific">Leptidea sinapis</name>
    <dbReference type="NCBI Taxonomy" id="189913"/>
    <lineage>
        <taxon>Eukaryota</taxon>
        <taxon>Metazoa</taxon>
        <taxon>Ecdysozoa</taxon>
        <taxon>Arthropoda</taxon>
        <taxon>Hexapoda</taxon>
        <taxon>Insecta</taxon>
        <taxon>Pterygota</taxon>
        <taxon>Neoptera</taxon>
        <taxon>Endopterygota</taxon>
        <taxon>Lepidoptera</taxon>
        <taxon>Glossata</taxon>
        <taxon>Ditrysia</taxon>
        <taxon>Papilionoidea</taxon>
        <taxon>Pieridae</taxon>
        <taxon>Dismorphiinae</taxon>
        <taxon>Leptidea</taxon>
    </lineage>
</organism>
<protein>
    <submittedName>
        <fullName evidence="2">Uncharacterized protein</fullName>
    </submittedName>
</protein>
<feature type="region of interest" description="Disordered" evidence="1">
    <location>
        <begin position="191"/>
        <end position="222"/>
    </location>
</feature>
<evidence type="ECO:0000313" key="3">
    <source>
        <dbReference type="Proteomes" id="UP000324832"/>
    </source>
</evidence>
<keyword evidence="3" id="KW-1185">Reference proteome</keyword>
<sequence>MKSLTTAGGDAPDKKEKGKGHEPEVEEVPKTPSQIAREEVEYRAYLRKQRFKRKWPEITKVKIRTRPWHPPPPPQRMPRIVIDLPEIETRKWIPPFRRRRRQRPRLQRIPAEEMTQPLYEYAKLKKVVQQEPLIREPNYELDLKALKIHCKSEWDSININALIEKKIKEGQYPQCSLSAVSLATSRATSRKKVRDFYQKHPKEPAPQLPIAPEKPPPNPTQEQLMQLRGEDFFLYCAKADGHAYGRSHSWREAVQSGGWCSEN</sequence>
<reference evidence="2 3" key="1">
    <citation type="submission" date="2017-07" db="EMBL/GenBank/DDBJ databases">
        <authorList>
            <person name="Talla V."/>
            <person name="Backstrom N."/>
        </authorList>
    </citation>
    <scope>NUCLEOTIDE SEQUENCE [LARGE SCALE GENOMIC DNA]</scope>
</reference>